<dbReference type="AlphaFoldDB" id="A0AAW2IWJ5"/>
<organism evidence="2">
    <name type="scientific">Sesamum calycinum</name>
    <dbReference type="NCBI Taxonomy" id="2727403"/>
    <lineage>
        <taxon>Eukaryota</taxon>
        <taxon>Viridiplantae</taxon>
        <taxon>Streptophyta</taxon>
        <taxon>Embryophyta</taxon>
        <taxon>Tracheophyta</taxon>
        <taxon>Spermatophyta</taxon>
        <taxon>Magnoliopsida</taxon>
        <taxon>eudicotyledons</taxon>
        <taxon>Gunneridae</taxon>
        <taxon>Pentapetalae</taxon>
        <taxon>asterids</taxon>
        <taxon>lamiids</taxon>
        <taxon>Lamiales</taxon>
        <taxon>Pedaliaceae</taxon>
        <taxon>Sesamum</taxon>
    </lineage>
</organism>
<evidence type="ECO:0000313" key="2">
    <source>
        <dbReference type="EMBL" id="KAL0286256.1"/>
    </source>
</evidence>
<protein>
    <recommendedName>
        <fullName evidence="3">Reverse transcriptase Ty1/copia-type domain-containing protein</fullName>
    </recommendedName>
</protein>
<accession>A0AAW2IWJ5</accession>
<evidence type="ECO:0000256" key="1">
    <source>
        <dbReference type="SAM" id="SignalP"/>
    </source>
</evidence>
<sequence>MQWHHLRLLFPLTIFLSSQARPEYPNSVRDPPKVIKPVGCTWVYKHKHRGDGEVTTFKARLVAKGFVEEEIYMDQSEGFTSIGEEHKDLGEAFYILDIKIIWDRSKRMLGMNQTSYVEKVLKRFKMESYERGFFPMRHWVKLSKKQSPKTDEQLRKMFDIPYASAVGSIQYVVQCTRLDFAFALSVTSSYQSEDVVKTMGSKMESVTCQYMTIESPMRSEMVRALRVYGHNNWSSREWFPTSTNRANISRVIEHSLVGMTEILSSDSKGLVLGLEESCQSRAYKDRILDMARGNCAIGHGHHKPYPVQSEYVARTMDTKKESVPCQYCDNEISYAL</sequence>
<reference evidence="2" key="2">
    <citation type="journal article" date="2024" name="Plant">
        <title>Genomic evolution and insights into agronomic trait innovations of Sesamum species.</title>
        <authorList>
            <person name="Miao H."/>
            <person name="Wang L."/>
            <person name="Qu L."/>
            <person name="Liu H."/>
            <person name="Sun Y."/>
            <person name="Le M."/>
            <person name="Wang Q."/>
            <person name="Wei S."/>
            <person name="Zheng Y."/>
            <person name="Lin W."/>
            <person name="Duan Y."/>
            <person name="Cao H."/>
            <person name="Xiong S."/>
            <person name="Wang X."/>
            <person name="Wei L."/>
            <person name="Li C."/>
            <person name="Ma Q."/>
            <person name="Ju M."/>
            <person name="Zhao R."/>
            <person name="Li G."/>
            <person name="Mu C."/>
            <person name="Tian Q."/>
            <person name="Mei H."/>
            <person name="Zhang T."/>
            <person name="Gao T."/>
            <person name="Zhang H."/>
        </authorList>
    </citation>
    <scope>NUCLEOTIDE SEQUENCE</scope>
    <source>
        <strain evidence="2">KEN8</strain>
    </source>
</reference>
<feature type="signal peptide" evidence="1">
    <location>
        <begin position="1"/>
        <end position="20"/>
    </location>
</feature>
<keyword evidence="1" id="KW-0732">Signal</keyword>
<evidence type="ECO:0008006" key="3">
    <source>
        <dbReference type="Google" id="ProtNLM"/>
    </source>
</evidence>
<comment type="caution">
    <text evidence="2">The sequence shown here is derived from an EMBL/GenBank/DDBJ whole genome shotgun (WGS) entry which is preliminary data.</text>
</comment>
<dbReference type="EMBL" id="JACGWM010001889">
    <property type="protein sequence ID" value="KAL0286256.1"/>
    <property type="molecule type" value="Genomic_DNA"/>
</dbReference>
<reference evidence="2" key="1">
    <citation type="submission" date="2020-06" db="EMBL/GenBank/DDBJ databases">
        <authorList>
            <person name="Li T."/>
            <person name="Hu X."/>
            <person name="Zhang T."/>
            <person name="Song X."/>
            <person name="Zhang H."/>
            <person name="Dai N."/>
            <person name="Sheng W."/>
            <person name="Hou X."/>
            <person name="Wei L."/>
        </authorList>
    </citation>
    <scope>NUCLEOTIDE SEQUENCE</scope>
    <source>
        <strain evidence="2">KEN8</strain>
        <tissue evidence="2">Leaf</tissue>
    </source>
</reference>
<proteinExistence type="predicted"/>
<gene>
    <name evidence="2" type="ORF">Scaly_2797100</name>
</gene>
<name>A0AAW2IWJ5_9LAMI</name>
<feature type="chain" id="PRO_5043935025" description="Reverse transcriptase Ty1/copia-type domain-containing protein" evidence="1">
    <location>
        <begin position="21"/>
        <end position="336"/>
    </location>
</feature>